<proteinExistence type="predicted"/>
<dbReference type="GO" id="GO:0016539">
    <property type="term" value="P:intein-mediated protein splicing"/>
    <property type="evidence" value="ECO:0007669"/>
    <property type="project" value="InterPro"/>
</dbReference>
<dbReference type="SUPFAM" id="SSF51294">
    <property type="entry name" value="Hedgehog/intein (Hint) domain"/>
    <property type="match status" value="1"/>
</dbReference>
<dbReference type="InterPro" id="IPR036844">
    <property type="entry name" value="Hint_dom_sf"/>
</dbReference>
<gene>
    <name evidence="11" type="ORF">UFOVP972_270</name>
</gene>
<dbReference type="GO" id="GO:0003918">
    <property type="term" value="F:DNA topoisomerase type II (double strand cut, ATP-hydrolyzing) activity"/>
    <property type="evidence" value="ECO:0007669"/>
    <property type="project" value="UniProtKB-EC"/>
</dbReference>
<keyword evidence="5" id="KW-0067">ATP-binding</keyword>
<dbReference type="EMBL" id="LR796923">
    <property type="protein sequence ID" value="CAB4175598.1"/>
    <property type="molecule type" value="Genomic_DNA"/>
</dbReference>
<keyword evidence="4" id="KW-0547">Nucleotide-binding</keyword>
<evidence type="ECO:0000256" key="8">
    <source>
        <dbReference type="ARBA" id="ARBA00023235"/>
    </source>
</evidence>
<dbReference type="InterPro" id="IPR013758">
    <property type="entry name" value="Topo_IIA_A/C_ab"/>
</dbReference>
<keyword evidence="8" id="KW-0413">Isomerase</keyword>
<dbReference type="GO" id="GO:0006265">
    <property type="term" value="P:DNA topological change"/>
    <property type="evidence" value="ECO:0007669"/>
    <property type="project" value="InterPro"/>
</dbReference>
<dbReference type="EC" id="5.6.2.2" evidence="3"/>
<evidence type="ECO:0000256" key="4">
    <source>
        <dbReference type="ARBA" id="ARBA00022741"/>
    </source>
</evidence>
<keyword evidence="7 9" id="KW-0238">DNA-binding</keyword>
<dbReference type="GO" id="GO:0003677">
    <property type="term" value="F:DNA binding"/>
    <property type="evidence" value="ECO:0007669"/>
    <property type="project" value="UniProtKB-UniRule"/>
</dbReference>
<dbReference type="PANTHER" id="PTHR10169:SF38">
    <property type="entry name" value="DNA TOPOISOMERASE 2"/>
    <property type="match status" value="1"/>
</dbReference>
<dbReference type="PANTHER" id="PTHR10169">
    <property type="entry name" value="DNA TOPOISOMERASE/GYRASE"/>
    <property type="match status" value="1"/>
</dbReference>
<evidence type="ECO:0000256" key="1">
    <source>
        <dbReference type="ARBA" id="ARBA00000185"/>
    </source>
</evidence>
<evidence type="ECO:0000256" key="6">
    <source>
        <dbReference type="ARBA" id="ARBA00023029"/>
    </source>
</evidence>
<dbReference type="InterPro" id="IPR003587">
    <property type="entry name" value="Hint_dom_N"/>
</dbReference>
<evidence type="ECO:0000256" key="3">
    <source>
        <dbReference type="ARBA" id="ARBA00012895"/>
    </source>
</evidence>
<comment type="caution">
    <text evidence="9">Lacks conserved residue(s) required for the propagation of feature annotation.</text>
</comment>
<dbReference type="InterPro" id="IPR013760">
    <property type="entry name" value="Topo_IIA-like_dom_sf"/>
</dbReference>
<evidence type="ECO:0000256" key="9">
    <source>
        <dbReference type="PROSITE-ProRule" id="PRU01384"/>
    </source>
</evidence>
<evidence type="ECO:0000256" key="7">
    <source>
        <dbReference type="ARBA" id="ARBA00023125"/>
    </source>
</evidence>
<evidence type="ECO:0000256" key="5">
    <source>
        <dbReference type="ARBA" id="ARBA00022840"/>
    </source>
</evidence>
<dbReference type="PROSITE" id="PS50817">
    <property type="entry name" value="INTEIN_N_TER"/>
    <property type="match status" value="1"/>
</dbReference>
<comment type="cofactor">
    <cofactor evidence="2">
        <name>Mg(2+)</name>
        <dbReference type="ChEBI" id="CHEBI:18420"/>
    </cofactor>
</comment>
<dbReference type="PROSITE" id="PS52040">
    <property type="entry name" value="TOPO_IIA"/>
    <property type="match status" value="1"/>
</dbReference>
<dbReference type="Gene3D" id="3.90.199.10">
    <property type="entry name" value="Topoisomerase II, domain 5"/>
    <property type="match status" value="1"/>
</dbReference>
<dbReference type="Pfam" id="PF00521">
    <property type="entry name" value="DNA_topoisoIV"/>
    <property type="match status" value="1"/>
</dbReference>
<dbReference type="Gene3D" id="2.170.16.10">
    <property type="entry name" value="Hedgehog/Intein (Hint) domain"/>
    <property type="match status" value="1"/>
</dbReference>
<dbReference type="GO" id="GO:0000819">
    <property type="term" value="P:sister chromatid segregation"/>
    <property type="evidence" value="ECO:0007669"/>
    <property type="project" value="TreeGrafter"/>
</dbReference>
<reference evidence="11" key="1">
    <citation type="submission" date="2020-05" db="EMBL/GenBank/DDBJ databases">
        <authorList>
            <person name="Chiriac C."/>
            <person name="Salcher M."/>
            <person name="Ghai R."/>
            <person name="Kavagutti S V."/>
        </authorList>
    </citation>
    <scope>NUCLEOTIDE SEQUENCE</scope>
</reference>
<dbReference type="InterPro" id="IPR006141">
    <property type="entry name" value="Intein_N"/>
</dbReference>
<dbReference type="InterPro" id="IPR050634">
    <property type="entry name" value="DNA_Topoisomerase_II"/>
</dbReference>
<dbReference type="NCBIfam" id="TIGR01445">
    <property type="entry name" value="intein_Nterm"/>
    <property type="match status" value="1"/>
</dbReference>
<dbReference type="SUPFAM" id="SSF56719">
    <property type="entry name" value="Type II DNA topoisomerase"/>
    <property type="match status" value="1"/>
</dbReference>
<name>A0A6J5Q2A7_9CAUD</name>
<accession>A0A6J5Q2A7</accession>
<feature type="domain" description="Topo IIA-type catalytic" evidence="10">
    <location>
        <begin position="30"/>
        <end position="180"/>
    </location>
</feature>
<evidence type="ECO:0000259" key="10">
    <source>
        <dbReference type="PROSITE" id="PS52040"/>
    </source>
</evidence>
<organism evidence="11">
    <name type="scientific">uncultured Caudovirales phage</name>
    <dbReference type="NCBI Taxonomy" id="2100421"/>
    <lineage>
        <taxon>Viruses</taxon>
        <taxon>Duplodnaviria</taxon>
        <taxon>Heunggongvirae</taxon>
        <taxon>Uroviricota</taxon>
        <taxon>Caudoviricetes</taxon>
        <taxon>Peduoviridae</taxon>
        <taxon>Maltschvirus</taxon>
        <taxon>Maltschvirus maltsch</taxon>
    </lineage>
</organism>
<evidence type="ECO:0000256" key="2">
    <source>
        <dbReference type="ARBA" id="ARBA00001946"/>
    </source>
</evidence>
<keyword evidence="6" id="KW-0799">Topoisomerase</keyword>
<protein>
    <recommendedName>
        <fullName evidence="3">DNA topoisomerase (ATP-hydrolyzing)</fullName>
        <ecNumber evidence="3">5.6.2.2</ecNumber>
    </recommendedName>
</protein>
<dbReference type="CDD" id="cd00081">
    <property type="entry name" value="Hint"/>
    <property type="match status" value="1"/>
</dbReference>
<dbReference type="GO" id="GO:0005524">
    <property type="term" value="F:ATP binding"/>
    <property type="evidence" value="ECO:0007669"/>
    <property type="project" value="UniProtKB-KW"/>
</dbReference>
<dbReference type="SMART" id="SM00306">
    <property type="entry name" value="HintN"/>
    <property type="match status" value="1"/>
</dbReference>
<sequence>MRKPEIKTVTDYLDNDYREYAVYVVEERAIPSVIDGFKPTQRKVIFVANKVWKTGSEKPMKIFQLAGRVAADAFYHHGDCLDPSTEILLNDGSYITIYEWFVKYPTAKFEVVSFDEESNQFVKSIGHSPRIGQITNIEYELEMEDGSIFKCTGNHPFLTQRGWVEAKDLTEDDNILELKS</sequence>
<evidence type="ECO:0000313" key="11">
    <source>
        <dbReference type="EMBL" id="CAB4175598.1"/>
    </source>
</evidence>
<comment type="catalytic activity">
    <reaction evidence="1">
        <text>ATP-dependent breakage, passage and rejoining of double-stranded DNA.</text>
        <dbReference type="EC" id="5.6.2.2"/>
    </reaction>
</comment>
<dbReference type="InterPro" id="IPR002205">
    <property type="entry name" value="Topo_IIA_dom_A"/>
</dbReference>